<feature type="non-terminal residue" evidence="1">
    <location>
        <position position="1"/>
    </location>
</feature>
<evidence type="ECO:0000313" key="1">
    <source>
        <dbReference type="EMBL" id="CAF1092393.1"/>
    </source>
</evidence>
<evidence type="ECO:0000313" key="2">
    <source>
        <dbReference type="EMBL" id="CAF3853897.1"/>
    </source>
</evidence>
<comment type="caution">
    <text evidence="1">The sequence shown here is derived from an EMBL/GenBank/DDBJ whole genome shotgun (WGS) entry which is preliminary data.</text>
</comment>
<dbReference type="AlphaFoldDB" id="A0A8S2E6F1"/>
<dbReference type="Proteomes" id="UP000677228">
    <property type="component" value="Unassembled WGS sequence"/>
</dbReference>
<accession>A0A8S2E6F1</accession>
<proteinExistence type="predicted"/>
<evidence type="ECO:0000313" key="3">
    <source>
        <dbReference type="Proteomes" id="UP000677228"/>
    </source>
</evidence>
<dbReference type="Proteomes" id="UP000682733">
    <property type="component" value="Unassembled WGS sequence"/>
</dbReference>
<organism evidence="1 3">
    <name type="scientific">Didymodactylos carnosus</name>
    <dbReference type="NCBI Taxonomy" id="1234261"/>
    <lineage>
        <taxon>Eukaryota</taxon>
        <taxon>Metazoa</taxon>
        <taxon>Spiralia</taxon>
        <taxon>Gnathifera</taxon>
        <taxon>Rotifera</taxon>
        <taxon>Eurotatoria</taxon>
        <taxon>Bdelloidea</taxon>
        <taxon>Philodinida</taxon>
        <taxon>Philodinidae</taxon>
        <taxon>Didymodactylos</taxon>
    </lineage>
</organism>
<sequence>GGTNTGTGANGTNTGTGAGVILPPLVGGFPERLQCTTIRTDY</sequence>
<dbReference type="EMBL" id="CAJNOK010009536">
    <property type="protein sequence ID" value="CAF1092393.1"/>
    <property type="molecule type" value="Genomic_DNA"/>
</dbReference>
<name>A0A8S2E6F1_9BILA</name>
<reference evidence="1" key="1">
    <citation type="submission" date="2021-02" db="EMBL/GenBank/DDBJ databases">
        <authorList>
            <person name="Nowell W R."/>
        </authorList>
    </citation>
    <scope>NUCLEOTIDE SEQUENCE</scope>
</reference>
<protein>
    <submittedName>
        <fullName evidence="1">Uncharacterized protein</fullName>
    </submittedName>
</protein>
<dbReference type="EMBL" id="CAJOBA010009554">
    <property type="protein sequence ID" value="CAF3853897.1"/>
    <property type="molecule type" value="Genomic_DNA"/>
</dbReference>
<gene>
    <name evidence="1" type="ORF">OVA965_LOCUS18880</name>
    <name evidence="2" type="ORF">TMI583_LOCUS18893</name>
</gene>